<comment type="caution">
    <text evidence="1">The sequence shown here is derived from an EMBL/GenBank/DDBJ whole genome shotgun (WGS) entry which is preliminary data.</text>
</comment>
<accession>A0A7C9W5V8</accession>
<evidence type="ECO:0000313" key="2">
    <source>
        <dbReference type="Proteomes" id="UP000481360"/>
    </source>
</evidence>
<evidence type="ECO:0000313" key="1">
    <source>
        <dbReference type="EMBL" id="NGY65357.1"/>
    </source>
</evidence>
<dbReference type="RefSeq" id="WP_166054151.1">
    <property type="nucleotide sequence ID" value="NZ_JAAMPJ010000015.1"/>
</dbReference>
<dbReference type="Proteomes" id="UP000481360">
    <property type="component" value="Unassembled WGS sequence"/>
</dbReference>
<evidence type="ECO:0008006" key="3">
    <source>
        <dbReference type="Google" id="ProtNLM"/>
    </source>
</evidence>
<dbReference type="EMBL" id="JAAMPJ010000015">
    <property type="protein sequence ID" value="NGY65357.1"/>
    <property type="molecule type" value="Genomic_DNA"/>
</dbReference>
<keyword evidence="2" id="KW-1185">Reference proteome</keyword>
<sequence length="281" mass="31889">MPFNPPFRDFKGFHGFWSAQGMSGSGGWGARRGYLNELFNPILERLDDLDDEQRGRKGLRAVDGQIRNLIFASTGPKPDIVLRDAIDNIIEVTRNAEHCLFYNRPLGSSGLTWGQLCDWWRATNSLGDSSQQDVARSLYNRLAASVKDNPVEYALFQTYRDLYKSERGADVPALLPQVYLHYDPSTWKQRGGRPGVLARERMDFLLLLPNGGRVVIEVDGKQHYSEGDTASPRLYSLMVAEDRKLRLRGYEVYRFGGFELGQPDASEMLQTFFVDLLSIVQ</sequence>
<reference evidence="1 2" key="1">
    <citation type="submission" date="2020-03" db="EMBL/GenBank/DDBJ databases">
        <title>Isolation and identification of active actinomycetes.</title>
        <authorList>
            <person name="Sun X."/>
        </authorList>
    </citation>
    <scope>NUCLEOTIDE SEQUENCE [LARGE SCALE GENOMIC DNA]</scope>
    <source>
        <strain evidence="1 2">NEAU-D13</strain>
    </source>
</reference>
<protein>
    <recommendedName>
        <fullName evidence="3">AbiJ-NTD3 domain-containing protein</fullName>
    </recommendedName>
</protein>
<dbReference type="AlphaFoldDB" id="A0A7C9W5V8"/>
<name>A0A7C9W5V8_9PSEU</name>
<proteinExistence type="predicted"/>
<organism evidence="1 2">
    <name type="scientific">Lentzea alba</name>
    <dbReference type="NCBI Taxonomy" id="2714351"/>
    <lineage>
        <taxon>Bacteria</taxon>
        <taxon>Bacillati</taxon>
        <taxon>Actinomycetota</taxon>
        <taxon>Actinomycetes</taxon>
        <taxon>Pseudonocardiales</taxon>
        <taxon>Pseudonocardiaceae</taxon>
        <taxon>Lentzea</taxon>
    </lineage>
</organism>
<gene>
    <name evidence="1" type="ORF">G7043_41340</name>
</gene>